<dbReference type="GO" id="GO:0005634">
    <property type="term" value="C:nucleus"/>
    <property type="evidence" value="ECO:0007669"/>
    <property type="project" value="TreeGrafter"/>
</dbReference>
<reference evidence="7" key="2">
    <citation type="submission" date="2025-09" db="UniProtKB">
        <authorList>
            <consortium name="Ensembl"/>
        </authorList>
    </citation>
    <scope>IDENTIFICATION</scope>
</reference>
<dbReference type="InterPro" id="IPR011760">
    <property type="entry name" value="PsdUridine_synth_TruD_insert"/>
</dbReference>
<evidence type="ECO:0000256" key="4">
    <source>
        <dbReference type="ARBA" id="ARBA00023235"/>
    </source>
</evidence>
<dbReference type="CDD" id="cd02576">
    <property type="entry name" value="PseudoU_synth_ScPUS7"/>
    <property type="match status" value="1"/>
</dbReference>
<dbReference type="PANTHER" id="PTHR13326:SF31">
    <property type="entry name" value="PSEUDOURIDYLATE SYNTHASE 7 HOMOLOG"/>
    <property type="match status" value="1"/>
</dbReference>
<comment type="catalytic activity">
    <reaction evidence="5">
        <text>a uridine in tRNA = a pseudouridine in tRNA</text>
        <dbReference type="Rhea" id="RHEA:54572"/>
        <dbReference type="Rhea" id="RHEA-COMP:13339"/>
        <dbReference type="Rhea" id="RHEA-COMP:13934"/>
        <dbReference type="ChEBI" id="CHEBI:65314"/>
        <dbReference type="ChEBI" id="CHEBI:65315"/>
    </reaction>
</comment>
<comment type="similarity">
    <text evidence="2">Belongs to the pseudouridine synthase TruD family.</text>
</comment>
<dbReference type="PROSITE" id="PS50984">
    <property type="entry name" value="TRUD"/>
    <property type="match status" value="1"/>
</dbReference>
<dbReference type="Gene3D" id="3.30.2350.20">
    <property type="entry name" value="TruD, catalytic domain"/>
    <property type="match status" value="2"/>
</dbReference>
<reference evidence="7" key="1">
    <citation type="submission" date="2025-08" db="UniProtKB">
        <authorList>
            <consortium name="Ensembl"/>
        </authorList>
    </citation>
    <scope>IDENTIFICATION</scope>
</reference>
<dbReference type="GO" id="GO:0003723">
    <property type="term" value="F:RNA binding"/>
    <property type="evidence" value="ECO:0007669"/>
    <property type="project" value="InterPro"/>
</dbReference>
<protein>
    <submittedName>
        <fullName evidence="7">Pseudouridine synthase 7</fullName>
    </submittedName>
</protein>
<comment type="catalytic activity">
    <reaction evidence="1">
        <text>a uridine in mRNA = a pseudouridine in mRNA</text>
        <dbReference type="Rhea" id="RHEA:56644"/>
        <dbReference type="Rhea" id="RHEA-COMP:14658"/>
        <dbReference type="Rhea" id="RHEA-COMP:14659"/>
        <dbReference type="ChEBI" id="CHEBI:65314"/>
        <dbReference type="ChEBI" id="CHEBI:65315"/>
    </reaction>
</comment>
<evidence type="ECO:0000313" key="8">
    <source>
        <dbReference type="Proteomes" id="UP000694388"/>
    </source>
</evidence>
<dbReference type="InterPro" id="IPR020103">
    <property type="entry name" value="PsdUridine_synth_cat_dom_sf"/>
</dbReference>
<keyword evidence="3" id="KW-0819">tRNA processing</keyword>
<evidence type="ECO:0000256" key="3">
    <source>
        <dbReference type="ARBA" id="ARBA00022694"/>
    </source>
</evidence>
<evidence type="ECO:0000256" key="1">
    <source>
        <dbReference type="ARBA" id="ARBA00001166"/>
    </source>
</evidence>
<dbReference type="GO" id="GO:0008033">
    <property type="term" value="P:tRNA processing"/>
    <property type="evidence" value="ECO:0007669"/>
    <property type="project" value="UniProtKB-KW"/>
</dbReference>
<dbReference type="AlphaFoldDB" id="A0A8C4Q4K9"/>
<dbReference type="Pfam" id="PF01142">
    <property type="entry name" value="TruD"/>
    <property type="match status" value="1"/>
</dbReference>
<proteinExistence type="inferred from homology"/>
<dbReference type="GeneTree" id="ENSGT00530000063554"/>
<feature type="domain" description="TRUD" evidence="6">
    <location>
        <begin position="236"/>
        <end position="445"/>
    </location>
</feature>
<keyword evidence="8" id="KW-1185">Reference proteome</keyword>
<dbReference type="Ensembl" id="ENSEBUT00000010258.1">
    <property type="protein sequence ID" value="ENSEBUP00000009728.1"/>
    <property type="gene ID" value="ENSEBUG00000006182.1"/>
</dbReference>
<evidence type="ECO:0000256" key="5">
    <source>
        <dbReference type="ARBA" id="ARBA00036943"/>
    </source>
</evidence>
<dbReference type="Proteomes" id="UP000694388">
    <property type="component" value="Unplaced"/>
</dbReference>
<accession>A0A8C4Q4K9</accession>
<keyword evidence="4" id="KW-0413">Isomerase</keyword>
<sequence>DQVLQGRLLKEHKVKEIIQKEKKEEEIIDEESIREDLKEGIQDEILHGEVDNEEQQEGDEVGIADEQSGVQSGQQSEDRFAEAMRHGLMEPDVEITEYVGTEAGFSGILKERRKETLSIYILHHILTFAKICLPAGCAMRWEKGRPKYCRFAVYKENIDTNAVFLSVRPCDDRVTAERMVALNRALPNARVGNFQYVPRPLRLGDLQGNHFTIVLRNISGSKEQVDKAMCSLRDVGFINYYGMQRFGTTAIPTYMIGRAILRDQWDEAVDLVLKSRPGAERTHTIRCREVWTRTKDSRAALKELPDQRGVEAQLLLGLIHHGKPGPAAFSSISRNTRLMYVHSYQSLLWNRAASLRRHKFGLHAVPGDLIQRGGTVVVLGKDDEEETSINDVVLPLPGYEVKYPTNCVGDAYRTWLAEDGLQPAQLRHRVRDYALAGTYRSLIVRPTDVTWKITPYDDPNIPLMPTDVDIMEGRSIEPFPAEGALRALHLAFSLPPASYATMAVREVLKMDTSIRNQSQLNSKLPSCRSYSTMATPTSV</sequence>
<dbReference type="InterPro" id="IPR042214">
    <property type="entry name" value="TruD_catalytic"/>
</dbReference>
<dbReference type="InterPro" id="IPR001656">
    <property type="entry name" value="PsdUridine_synth_TruD"/>
</dbReference>
<dbReference type="GO" id="GO:0001522">
    <property type="term" value="P:pseudouridine synthesis"/>
    <property type="evidence" value="ECO:0007669"/>
    <property type="project" value="InterPro"/>
</dbReference>
<evidence type="ECO:0000313" key="7">
    <source>
        <dbReference type="Ensembl" id="ENSEBUP00000009728.1"/>
    </source>
</evidence>
<dbReference type="PANTHER" id="PTHR13326">
    <property type="entry name" value="TRNA PSEUDOURIDINE SYNTHASE D"/>
    <property type="match status" value="1"/>
</dbReference>
<name>A0A8C4Q4K9_EPTBU</name>
<dbReference type="NCBIfam" id="TIGR00094">
    <property type="entry name" value="tRNA_TruD_broad"/>
    <property type="match status" value="1"/>
</dbReference>
<dbReference type="SUPFAM" id="SSF55120">
    <property type="entry name" value="Pseudouridine synthase"/>
    <property type="match status" value="1"/>
</dbReference>
<evidence type="ECO:0000256" key="2">
    <source>
        <dbReference type="ARBA" id="ARBA00007953"/>
    </source>
</evidence>
<evidence type="ECO:0000259" key="6">
    <source>
        <dbReference type="PROSITE" id="PS50984"/>
    </source>
</evidence>
<dbReference type="GO" id="GO:0009982">
    <property type="term" value="F:pseudouridine synthase activity"/>
    <property type="evidence" value="ECO:0007669"/>
    <property type="project" value="InterPro"/>
</dbReference>
<organism evidence="7 8">
    <name type="scientific">Eptatretus burgeri</name>
    <name type="common">Inshore hagfish</name>
    <dbReference type="NCBI Taxonomy" id="7764"/>
    <lineage>
        <taxon>Eukaryota</taxon>
        <taxon>Metazoa</taxon>
        <taxon>Chordata</taxon>
        <taxon>Craniata</taxon>
        <taxon>Vertebrata</taxon>
        <taxon>Cyclostomata</taxon>
        <taxon>Myxini</taxon>
        <taxon>Myxiniformes</taxon>
        <taxon>Myxinidae</taxon>
        <taxon>Eptatretinae</taxon>
        <taxon>Eptatretus</taxon>
    </lineage>
</organism>